<evidence type="ECO:0000313" key="4">
    <source>
        <dbReference type="Proteomes" id="UP000279089"/>
    </source>
</evidence>
<dbReference type="PANTHER" id="PTHR34220:SF7">
    <property type="entry name" value="SENSOR HISTIDINE KINASE YPDA"/>
    <property type="match status" value="1"/>
</dbReference>
<name>A0A3N4MLP5_9BACT</name>
<dbReference type="GO" id="GO:0000155">
    <property type="term" value="F:phosphorelay sensor kinase activity"/>
    <property type="evidence" value="ECO:0007669"/>
    <property type="project" value="InterPro"/>
</dbReference>
<protein>
    <submittedName>
        <fullName evidence="3">Sensor histidine kinase</fullName>
    </submittedName>
</protein>
<keyword evidence="3" id="KW-0418">Kinase</keyword>
<gene>
    <name evidence="3" type="ORF">EG028_01005</name>
</gene>
<dbReference type="Pfam" id="PF06580">
    <property type="entry name" value="His_kinase"/>
    <property type="match status" value="1"/>
</dbReference>
<feature type="transmembrane region" description="Helical" evidence="1">
    <location>
        <begin position="113"/>
        <end position="139"/>
    </location>
</feature>
<dbReference type="Gene3D" id="3.30.565.10">
    <property type="entry name" value="Histidine kinase-like ATPase, C-terminal domain"/>
    <property type="match status" value="1"/>
</dbReference>
<comment type="caution">
    <text evidence="3">The sequence shown here is derived from an EMBL/GenBank/DDBJ whole genome shotgun (WGS) entry which is preliminary data.</text>
</comment>
<keyword evidence="1" id="KW-0812">Transmembrane</keyword>
<reference evidence="4" key="1">
    <citation type="submission" date="2018-11" db="EMBL/GenBank/DDBJ databases">
        <title>Chitinophaga lutea sp.nov., isolate from arsenic contaminated soil.</title>
        <authorList>
            <person name="Zong Y."/>
        </authorList>
    </citation>
    <scope>NUCLEOTIDE SEQUENCE [LARGE SCALE GENOMIC DNA]</scope>
    <source>
        <strain evidence="4">YLT18</strain>
    </source>
</reference>
<evidence type="ECO:0000256" key="1">
    <source>
        <dbReference type="SAM" id="Phobius"/>
    </source>
</evidence>
<dbReference type="RefSeq" id="WP_120514181.1">
    <property type="nucleotide sequence ID" value="NZ_QXZY01000001.1"/>
</dbReference>
<dbReference type="AlphaFoldDB" id="A0A3N4MLP5"/>
<dbReference type="InterPro" id="IPR050640">
    <property type="entry name" value="Bact_2-comp_sensor_kinase"/>
</dbReference>
<dbReference type="EMBL" id="RMBX01000001">
    <property type="protein sequence ID" value="RPD42907.1"/>
    <property type="molecule type" value="Genomic_DNA"/>
</dbReference>
<feature type="transmembrane region" description="Helical" evidence="1">
    <location>
        <begin position="72"/>
        <end position="93"/>
    </location>
</feature>
<dbReference type="SUPFAM" id="SSF55874">
    <property type="entry name" value="ATPase domain of HSP90 chaperone/DNA topoisomerase II/histidine kinase"/>
    <property type="match status" value="1"/>
</dbReference>
<dbReference type="OrthoDB" id="9792992at2"/>
<keyword evidence="1" id="KW-0472">Membrane</keyword>
<feature type="transmembrane region" description="Helical" evidence="1">
    <location>
        <begin position="12"/>
        <end position="31"/>
    </location>
</feature>
<dbReference type="InterPro" id="IPR036890">
    <property type="entry name" value="HATPase_C_sf"/>
</dbReference>
<keyword evidence="1" id="KW-1133">Transmembrane helix</keyword>
<dbReference type="GO" id="GO:0016020">
    <property type="term" value="C:membrane"/>
    <property type="evidence" value="ECO:0007669"/>
    <property type="project" value="InterPro"/>
</dbReference>
<evidence type="ECO:0000259" key="2">
    <source>
        <dbReference type="Pfam" id="PF06580"/>
    </source>
</evidence>
<organism evidence="3 4">
    <name type="scientific">Chitinophaga barathri</name>
    <dbReference type="NCBI Taxonomy" id="1647451"/>
    <lineage>
        <taxon>Bacteria</taxon>
        <taxon>Pseudomonadati</taxon>
        <taxon>Bacteroidota</taxon>
        <taxon>Chitinophagia</taxon>
        <taxon>Chitinophagales</taxon>
        <taxon>Chitinophagaceae</taxon>
        <taxon>Chitinophaga</taxon>
    </lineage>
</organism>
<dbReference type="Proteomes" id="UP000279089">
    <property type="component" value="Unassembled WGS sequence"/>
</dbReference>
<keyword evidence="3" id="KW-0808">Transferase</keyword>
<sequence length="352" mass="40785">MRKHYYIANSRVLTHLLFWVCYMLVNTGVHAEAERGTLFYFLEELGGLPAAVLVAYVNMYVLFPRFFLRKKYLAYTVSAVLLLFVGSVINRIVQEKFFEPVFYPDTTYREQVFVWYMIFKGMLWFLSPVLLFTLVVKIFSQWFSQEQRHQEIVREKLEAELNFLKAQVHPHFLFNTLNNLYSLTLQASPAAPKVVLKLSGLMSYMLYDSRADNILLDKEITHIRNYIELEKIRYSQPLDVSFNVSGDVNCRQIAPLLLIPFVENAFKHGVSNETDPVWVTIDVKVKDDVLSVKVENSHTENDAFPAADAENNGIGLRNVIRRLELLYPGRHTLALKKESGRFTVDLKINLEG</sequence>
<evidence type="ECO:0000313" key="3">
    <source>
        <dbReference type="EMBL" id="RPD42907.1"/>
    </source>
</evidence>
<keyword evidence="4" id="KW-1185">Reference proteome</keyword>
<dbReference type="InterPro" id="IPR010559">
    <property type="entry name" value="Sig_transdc_His_kin_internal"/>
</dbReference>
<feature type="transmembrane region" description="Helical" evidence="1">
    <location>
        <begin position="37"/>
        <end position="60"/>
    </location>
</feature>
<accession>A0A3N4MLP5</accession>
<feature type="domain" description="Signal transduction histidine kinase internal region" evidence="2">
    <location>
        <begin position="159"/>
        <end position="236"/>
    </location>
</feature>
<dbReference type="PANTHER" id="PTHR34220">
    <property type="entry name" value="SENSOR HISTIDINE KINASE YPDA"/>
    <property type="match status" value="1"/>
</dbReference>
<proteinExistence type="predicted"/>